<organism evidence="1 2">
    <name type="scientific">Marinobacterium nitratireducens</name>
    <dbReference type="NCBI Taxonomy" id="518897"/>
    <lineage>
        <taxon>Bacteria</taxon>
        <taxon>Pseudomonadati</taxon>
        <taxon>Pseudomonadota</taxon>
        <taxon>Gammaproteobacteria</taxon>
        <taxon>Oceanospirillales</taxon>
        <taxon>Oceanospirillaceae</taxon>
        <taxon>Marinobacterium</taxon>
    </lineage>
</organism>
<sequence>MVSGRRFGQSGLAGTRLAGQKIVGRELETVLVYAAAHGGGITRFLVAASEAARLTQVVVLPTPPFWFVTVRILAKVRLSQESANGGRLPFPVPAAGDWT</sequence>
<dbReference type="EMBL" id="BMLT01000002">
    <property type="protein sequence ID" value="GGO77361.1"/>
    <property type="molecule type" value="Genomic_DNA"/>
</dbReference>
<protein>
    <submittedName>
        <fullName evidence="1">Uncharacterized protein</fullName>
    </submittedName>
</protein>
<gene>
    <name evidence="1" type="ORF">GCM10011348_06710</name>
</gene>
<comment type="caution">
    <text evidence="1">The sequence shown here is derived from an EMBL/GenBank/DDBJ whole genome shotgun (WGS) entry which is preliminary data.</text>
</comment>
<evidence type="ECO:0000313" key="1">
    <source>
        <dbReference type="EMBL" id="GGO77361.1"/>
    </source>
</evidence>
<keyword evidence="2" id="KW-1185">Reference proteome</keyword>
<reference evidence="1 2" key="1">
    <citation type="journal article" date="2014" name="Int. J. Syst. Evol. Microbiol.">
        <title>Complete genome sequence of Corynebacterium casei LMG S-19264T (=DSM 44701T), isolated from a smear-ripened cheese.</title>
        <authorList>
            <consortium name="US DOE Joint Genome Institute (JGI-PGF)"/>
            <person name="Walter F."/>
            <person name="Albersmeier A."/>
            <person name="Kalinowski J."/>
            <person name="Ruckert C."/>
        </authorList>
    </citation>
    <scope>NUCLEOTIDE SEQUENCE [LARGE SCALE GENOMIC DNA]</scope>
    <source>
        <strain evidence="1 2">CGMCC 1.7286</strain>
    </source>
</reference>
<dbReference type="Proteomes" id="UP000599578">
    <property type="component" value="Unassembled WGS sequence"/>
</dbReference>
<proteinExistence type="predicted"/>
<name>A0A917Z910_9GAMM</name>
<evidence type="ECO:0000313" key="2">
    <source>
        <dbReference type="Proteomes" id="UP000599578"/>
    </source>
</evidence>
<dbReference type="AlphaFoldDB" id="A0A917Z910"/>
<accession>A0A917Z910</accession>